<evidence type="ECO:0000313" key="1">
    <source>
        <dbReference type="EMBL" id="KAI0043274.1"/>
    </source>
</evidence>
<evidence type="ECO:0000313" key="2">
    <source>
        <dbReference type="Proteomes" id="UP000814033"/>
    </source>
</evidence>
<reference evidence="1" key="1">
    <citation type="submission" date="2021-02" db="EMBL/GenBank/DDBJ databases">
        <authorList>
            <consortium name="DOE Joint Genome Institute"/>
            <person name="Ahrendt S."/>
            <person name="Looney B.P."/>
            <person name="Miyauchi S."/>
            <person name="Morin E."/>
            <person name="Drula E."/>
            <person name="Courty P.E."/>
            <person name="Chicoki N."/>
            <person name="Fauchery L."/>
            <person name="Kohler A."/>
            <person name="Kuo A."/>
            <person name="Labutti K."/>
            <person name="Pangilinan J."/>
            <person name="Lipzen A."/>
            <person name="Riley R."/>
            <person name="Andreopoulos W."/>
            <person name="He G."/>
            <person name="Johnson J."/>
            <person name="Barry K.W."/>
            <person name="Grigoriev I.V."/>
            <person name="Nagy L."/>
            <person name="Hibbett D."/>
            <person name="Henrissat B."/>
            <person name="Matheny P.B."/>
            <person name="Labbe J."/>
            <person name="Martin F."/>
        </authorList>
    </citation>
    <scope>NUCLEOTIDE SEQUENCE</scope>
    <source>
        <strain evidence="1">FP105234-sp</strain>
    </source>
</reference>
<accession>A0ACB8RH88</accession>
<comment type="caution">
    <text evidence="1">The sequence shown here is derived from an EMBL/GenBank/DDBJ whole genome shotgun (WGS) entry which is preliminary data.</text>
</comment>
<reference evidence="1" key="2">
    <citation type="journal article" date="2022" name="New Phytol.">
        <title>Evolutionary transition to the ectomycorrhizal habit in the genomes of a hyperdiverse lineage of mushroom-forming fungi.</title>
        <authorList>
            <person name="Looney B."/>
            <person name="Miyauchi S."/>
            <person name="Morin E."/>
            <person name="Drula E."/>
            <person name="Courty P.E."/>
            <person name="Kohler A."/>
            <person name="Kuo A."/>
            <person name="LaButti K."/>
            <person name="Pangilinan J."/>
            <person name="Lipzen A."/>
            <person name="Riley R."/>
            <person name="Andreopoulos W."/>
            <person name="He G."/>
            <person name="Johnson J."/>
            <person name="Nolan M."/>
            <person name="Tritt A."/>
            <person name="Barry K.W."/>
            <person name="Grigoriev I.V."/>
            <person name="Nagy L.G."/>
            <person name="Hibbett D."/>
            <person name="Henrissat B."/>
            <person name="Matheny P.B."/>
            <person name="Labbe J."/>
            <person name="Martin F.M."/>
        </authorList>
    </citation>
    <scope>NUCLEOTIDE SEQUENCE</scope>
    <source>
        <strain evidence="1">FP105234-sp</strain>
    </source>
</reference>
<feature type="non-terminal residue" evidence="1">
    <location>
        <position position="136"/>
    </location>
</feature>
<organism evidence="1 2">
    <name type="scientific">Auriscalpium vulgare</name>
    <dbReference type="NCBI Taxonomy" id="40419"/>
    <lineage>
        <taxon>Eukaryota</taxon>
        <taxon>Fungi</taxon>
        <taxon>Dikarya</taxon>
        <taxon>Basidiomycota</taxon>
        <taxon>Agaricomycotina</taxon>
        <taxon>Agaricomycetes</taxon>
        <taxon>Russulales</taxon>
        <taxon>Auriscalpiaceae</taxon>
        <taxon>Auriscalpium</taxon>
    </lineage>
</organism>
<proteinExistence type="predicted"/>
<protein>
    <submittedName>
        <fullName evidence="1">MFS general substrate transporter</fullName>
    </submittedName>
</protein>
<feature type="non-terminal residue" evidence="1">
    <location>
        <position position="1"/>
    </location>
</feature>
<sequence length="136" mass="14760">YLPLSPNARDRLILHLPVFNIPCALAPNIGALLSCRFLCGFFASTALTLAGGAISDIWDNNERGFAIARFAAAPYGGPVLAPIVGGFVGETVGWRWMIWVNMVFAGVIATLLTLIPETYAPVILRRRAEKMREETG</sequence>
<name>A0ACB8RH88_9AGAM</name>
<gene>
    <name evidence="1" type="ORF">FA95DRAFT_1450712</name>
</gene>
<dbReference type="EMBL" id="MU276026">
    <property type="protein sequence ID" value="KAI0043274.1"/>
    <property type="molecule type" value="Genomic_DNA"/>
</dbReference>
<dbReference type="Proteomes" id="UP000814033">
    <property type="component" value="Unassembled WGS sequence"/>
</dbReference>
<keyword evidence="2" id="KW-1185">Reference proteome</keyword>